<dbReference type="Gene3D" id="2.10.90.10">
    <property type="entry name" value="Cystine-knot cytokines"/>
    <property type="match status" value="1"/>
</dbReference>
<feature type="chain" id="PRO_5035801932" evidence="1">
    <location>
        <begin position="19"/>
        <end position="183"/>
    </location>
</feature>
<proteinExistence type="predicted"/>
<evidence type="ECO:0000313" key="3">
    <source>
        <dbReference type="Proteomes" id="UP000838756"/>
    </source>
</evidence>
<dbReference type="Proteomes" id="UP000838756">
    <property type="component" value="Unassembled WGS sequence"/>
</dbReference>
<dbReference type="OrthoDB" id="7035242at2759"/>
<dbReference type="InterPro" id="IPR029034">
    <property type="entry name" value="Cystine-knot_cytokine"/>
</dbReference>
<evidence type="ECO:0000256" key="1">
    <source>
        <dbReference type="SAM" id="SignalP"/>
    </source>
</evidence>
<gene>
    <name evidence="2" type="primary">jg16224</name>
    <name evidence="2" type="ORF">PAEG_LOCUS18222</name>
</gene>
<name>A0A8S4RUT1_9NEOP</name>
<evidence type="ECO:0000313" key="2">
    <source>
        <dbReference type="EMBL" id="CAH2241832.1"/>
    </source>
</evidence>
<keyword evidence="3" id="KW-1185">Reference proteome</keyword>
<comment type="caution">
    <text evidence="2">The sequence shown here is derived from an EMBL/GenBank/DDBJ whole genome shotgun (WGS) entry which is preliminary data.</text>
</comment>
<feature type="signal peptide" evidence="1">
    <location>
        <begin position="1"/>
        <end position="18"/>
    </location>
</feature>
<organism evidence="2 3">
    <name type="scientific">Pararge aegeria aegeria</name>
    <dbReference type="NCBI Taxonomy" id="348720"/>
    <lineage>
        <taxon>Eukaryota</taxon>
        <taxon>Metazoa</taxon>
        <taxon>Ecdysozoa</taxon>
        <taxon>Arthropoda</taxon>
        <taxon>Hexapoda</taxon>
        <taxon>Insecta</taxon>
        <taxon>Pterygota</taxon>
        <taxon>Neoptera</taxon>
        <taxon>Endopterygota</taxon>
        <taxon>Lepidoptera</taxon>
        <taxon>Glossata</taxon>
        <taxon>Ditrysia</taxon>
        <taxon>Papilionoidea</taxon>
        <taxon>Nymphalidae</taxon>
        <taxon>Satyrinae</taxon>
        <taxon>Satyrini</taxon>
        <taxon>Parargina</taxon>
        <taxon>Pararge</taxon>
    </lineage>
</organism>
<dbReference type="AlphaFoldDB" id="A0A8S4RUT1"/>
<sequence length="183" mass="20622">MLTVAAAFVVFYIPFSTAAATTTKTDSAIRYPGPVHYAFDDRVHESCKDLTFCTIKPADYPEEKFNKMFKDYKSLPQPTLIEELQPDDNRQGHPNEENDCQSIVTVSGQCLTEPDGACFTNFPQSPEFVTYCKQKVTTWEILVAKGDNDTEKIKAELPICCSCHYRTVDFANRFGIPGNKIKN</sequence>
<dbReference type="EMBL" id="CAKXAJ010025590">
    <property type="protein sequence ID" value="CAH2241832.1"/>
    <property type="molecule type" value="Genomic_DNA"/>
</dbReference>
<keyword evidence="1" id="KW-0732">Signal</keyword>
<accession>A0A8S4RUT1</accession>
<protein>
    <submittedName>
        <fullName evidence="2">Jg16224 protein</fullName>
    </submittedName>
</protein>
<reference evidence="2" key="1">
    <citation type="submission" date="2022-03" db="EMBL/GenBank/DDBJ databases">
        <authorList>
            <person name="Lindestad O."/>
        </authorList>
    </citation>
    <scope>NUCLEOTIDE SEQUENCE</scope>
</reference>